<proteinExistence type="predicted"/>
<protein>
    <submittedName>
        <fullName evidence="1">Uncharacterized protein</fullName>
    </submittedName>
</protein>
<name>A0A1Q9CCC9_SYMMI</name>
<organism evidence="1 2">
    <name type="scientific">Symbiodinium microadriaticum</name>
    <name type="common">Dinoflagellate</name>
    <name type="synonym">Zooxanthella microadriatica</name>
    <dbReference type="NCBI Taxonomy" id="2951"/>
    <lineage>
        <taxon>Eukaryota</taxon>
        <taxon>Sar</taxon>
        <taxon>Alveolata</taxon>
        <taxon>Dinophyceae</taxon>
        <taxon>Suessiales</taxon>
        <taxon>Symbiodiniaceae</taxon>
        <taxon>Symbiodinium</taxon>
    </lineage>
</organism>
<reference evidence="1 2" key="1">
    <citation type="submission" date="2016-02" db="EMBL/GenBank/DDBJ databases">
        <title>Genome analysis of coral dinoflagellate symbionts highlights evolutionary adaptations to a symbiotic lifestyle.</title>
        <authorList>
            <person name="Aranda M."/>
            <person name="Li Y."/>
            <person name="Liew Y.J."/>
            <person name="Baumgarten S."/>
            <person name="Simakov O."/>
            <person name="Wilson M."/>
            <person name="Piel J."/>
            <person name="Ashoor H."/>
            <person name="Bougouffa S."/>
            <person name="Bajic V.B."/>
            <person name="Ryu T."/>
            <person name="Ravasi T."/>
            <person name="Bayer T."/>
            <person name="Micklem G."/>
            <person name="Kim H."/>
            <person name="Bhak J."/>
            <person name="Lajeunesse T.C."/>
            <person name="Voolstra C.R."/>
        </authorList>
    </citation>
    <scope>NUCLEOTIDE SEQUENCE [LARGE SCALE GENOMIC DNA]</scope>
    <source>
        <strain evidence="1 2">CCMP2467</strain>
    </source>
</reference>
<gene>
    <name evidence="1" type="ORF">AK812_SmicGene38981</name>
</gene>
<sequence length="211" mass="23486">MRTSRYLCNLAASTVYSQQKLRRTGQGHANVLGVLFCDIGRADVRRHSAVRNKTMAKRLAAAKQRQLLSGGQVLASECRMTLKEYHSAMASVGWRSKEVWGKAAFRQSCFQSLKATPPPTSLFKVADSPPDPRIHPSCLQIEFLQRDTGCDPIPDFTADAGYRCYETAGRAQSIAAVYLGTMPEEYAGAWLWKGVVPRVKKKHGSTLHHYK</sequence>
<evidence type="ECO:0000313" key="1">
    <source>
        <dbReference type="EMBL" id="OLP80584.1"/>
    </source>
</evidence>
<evidence type="ECO:0000313" key="2">
    <source>
        <dbReference type="Proteomes" id="UP000186817"/>
    </source>
</evidence>
<dbReference type="Proteomes" id="UP000186817">
    <property type="component" value="Unassembled WGS sequence"/>
</dbReference>
<dbReference type="EMBL" id="LSRX01001366">
    <property type="protein sequence ID" value="OLP80584.1"/>
    <property type="molecule type" value="Genomic_DNA"/>
</dbReference>
<dbReference type="AlphaFoldDB" id="A0A1Q9CCC9"/>
<keyword evidence="2" id="KW-1185">Reference proteome</keyword>
<accession>A0A1Q9CCC9</accession>
<comment type="caution">
    <text evidence="1">The sequence shown here is derived from an EMBL/GenBank/DDBJ whole genome shotgun (WGS) entry which is preliminary data.</text>
</comment>